<dbReference type="InterPro" id="IPR036788">
    <property type="entry name" value="T_IF-3_C_sf"/>
</dbReference>
<comment type="subcellular location">
    <subcellularLocation>
        <location evidence="4">Cytoplasm</location>
    </subcellularLocation>
</comment>
<dbReference type="GO" id="GO:0043022">
    <property type="term" value="F:ribosome binding"/>
    <property type="evidence" value="ECO:0007669"/>
    <property type="project" value="UniProtKB-ARBA"/>
</dbReference>
<evidence type="ECO:0000256" key="3">
    <source>
        <dbReference type="ARBA" id="ARBA00022917"/>
    </source>
</evidence>
<keyword evidence="4" id="KW-0963">Cytoplasm</keyword>
<evidence type="ECO:0000256" key="2">
    <source>
        <dbReference type="ARBA" id="ARBA00022540"/>
    </source>
</evidence>
<dbReference type="PANTHER" id="PTHR10938">
    <property type="entry name" value="TRANSLATION INITIATION FACTOR IF-3"/>
    <property type="match status" value="1"/>
</dbReference>
<dbReference type="Gene3D" id="3.10.20.80">
    <property type="entry name" value="Translation initiation factor 3 (IF-3), N-terminal domain"/>
    <property type="match status" value="1"/>
</dbReference>
<evidence type="ECO:0000313" key="10">
    <source>
        <dbReference type="Proteomes" id="UP000772181"/>
    </source>
</evidence>
<dbReference type="NCBIfam" id="TIGR00168">
    <property type="entry name" value="infC"/>
    <property type="match status" value="1"/>
</dbReference>
<protein>
    <recommendedName>
        <fullName evidence="4 5">Translation initiation factor IF-3</fullName>
    </recommendedName>
</protein>
<evidence type="ECO:0000256" key="1">
    <source>
        <dbReference type="ARBA" id="ARBA00005439"/>
    </source>
</evidence>
<dbReference type="GO" id="GO:0016020">
    <property type="term" value="C:membrane"/>
    <property type="evidence" value="ECO:0007669"/>
    <property type="project" value="TreeGrafter"/>
</dbReference>
<evidence type="ECO:0000256" key="5">
    <source>
        <dbReference type="NCBIfam" id="TIGR00168"/>
    </source>
</evidence>
<dbReference type="Proteomes" id="UP000772181">
    <property type="component" value="Unassembled WGS sequence"/>
</dbReference>
<dbReference type="EMBL" id="JACQWF010000267">
    <property type="protein sequence ID" value="MBI4595905.1"/>
    <property type="molecule type" value="Genomic_DNA"/>
</dbReference>
<dbReference type="SUPFAM" id="SSF54364">
    <property type="entry name" value="Translation initiation factor IF3, N-terminal domain"/>
    <property type="match status" value="1"/>
</dbReference>
<evidence type="ECO:0000259" key="8">
    <source>
        <dbReference type="Pfam" id="PF05198"/>
    </source>
</evidence>
<dbReference type="GO" id="GO:0005829">
    <property type="term" value="C:cytosol"/>
    <property type="evidence" value="ECO:0007669"/>
    <property type="project" value="TreeGrafter"/>
</dbReference>
<dbReference type="InterPro" id="IPR019815">
    <property type="entry name" value="Translation_initiation_fac_3_C"/>
</dbReference>
<comment type="subunit">
    <text evidence="4">Monomer.</text>
</comment>
<reference evidence="9" key="1">
    <citation type="submission" date="2020-07" db="EMBL/GenBank/DDBJ databases">
        <title>Huge and variable diversity of episymbiotic CPR bacteria and DPANN archaea in groundwater ecosystems.</title>
        <authorList>
            <person name="He C.Y."/>
            <person name="Keren R."/>
            <person name="Whittaker M."/>
            <person name="Farag I.F."/>
            <person name="Doudna J."/>
            <person name="Cate J.H.D."/>
            <person name="Banfield J.F."/>
        </authorList>
    </citation>
    <scope>NUCLEOTIDE SEQUENCE</scope>
    <source>
        <strain evidence="9">NC_groundwater_1482_Ag_S-0.65um_47_24</strain>
    </source>
</reference>
<dbReference type="InterPro" id="IPR001288">
    <property type="entry name" value="Translation_initiation_fac_3"/>
</dbReference>
<dbReference type="InterPro" id="IPR036787">
    <property type="entry name" value="T_IF-3_N_sf"/>
</dbReference>
<accession>A0A933LQ97</accession>
<evidence type="ECO:0000256" key="6">
    <source>
        <dbReference type="SAM" id="MobiDB-lite"/>
    </source>
</evidence>
<evidence type="ECO:0000256" key="4">
    <source>
        <dbReference type="HAMAP-Rule" id="MF_00080"/>
    </source>
</evidence>
<dbReference type="GO" id="GO:0003743">
    <property type="term" value="F:translation initiation factor activity"/>
    <property type="evidence" value="ECO:0007669"/>
    <property type="project" value="UniProtKB-UniRule"/>
</dbReference>
<feature type="region of interest" description="Disordered" evidence="6">
    <location>
        <begin position="144"/>
        <end position="164"/>
    </location>
</feature>
<dbReference type="FunFam" id="3.30.110.10:FF:000001">
    <property type="entry name" value="Translation initiation factor IF-3"/>
    <property type="match status" value="1"/>
</dbReference>
<dbReference type="PANTHER" id="PTHR10938:SF0">
    <property type="entry name" value="TRANSLATION INITIATION FACTOR IF-3, MITOCHONDRIAL"/>
    <property type="match status" value="1"/>
</dbReference>
<dbReference type="Pfam" id="PF00707">
    <property type="entry name" value="IF3_C"/>
    <property type="match status" value="1"/>
</dbReference>
<gene>
    <name evidence="4 9" type="primary">infC</name>
    <name evidence="9" type="ORF">HY730_05940</name>
</gene>
<dbReference type="Pfam" id="PF05198">
    <property type="entry name" value="IF3_N"/>
    <property type="match status" value="1"/>
</dbReference>
<feature type="domain" description="Translation initiation factor 3 C-terminal" evidence="7">
    <location>
        <begin position="79"/>
        <end position="162"/>
    </location>
</feature>
<evidence type="ECO:0000259" key="7">
    <source>
        <dbReference type="Pfam" id="PF00707"/>
    </source>
</evidence>
<dbReference type="HAMAP" id="MF_00080">
    <property type="entry name" value="IF_3"/>
    <property type="match status" value="1"/>
</dbReference>
<dbReference type="AlphaFoldDB" id="A0A933LQ97"/>
<comment type="similarity">
    <text evidence="1 4">Belongs to the IF-3 family.</text>
</comment>
<organism evidence="9 10">
    <name type="scientific">Tectimicrobiota bacterium</name>
    <dbReference type="NCBI Taxonomy" id="2528274"/>
    <lineage>
        <taxon>Bacteria</taxon>
        <taxon>Pseudomonadati</taxon>
        <taxon>Nitrospinota/Tectimicrobiota group</taxon>
        <taxon>Candidatus Tectimicrobiota</taxon>
    </lineage>
</organism>
<dbReference type="SUPFAM" id="SSF55200">
    <property type="entry name" value="Translation initiation factor IF3, C-terminal domain"/>
    <property type="match status" value="1"/>
</dbReference>
<dbReference type="GO" id="GO:0032790">
    <property type="term" value="P:ribosome disassembly"/>
    <property type="evidence" value="ECO:0007669"/>
    <property type="project" value="TreeGrafter"/>
</dbReference>
<comment type="caution">
    <text evidence="9">The sequence shown here is derived from an EMBL/GenBank/DDBJ whole genome shotgun (WGS) entry which is preliminary data.</text>
</comment>
<name>A0A933LQ97_UNCTE</name>
<keyword evidence="3 4" id="KW-0648">Protein biosynthesis</keyword>
<proteinExistence type="inferred from homology"/>
<dbReference type="InterPro" id="IPR019814">
    <property type="entry name" value="Translation_initiation_fac_3_N"/>
</dbReference>
<evidence type="ECO:0000313" key="9">
    <source>
        <dbReference type="EMBL" id="MBI4595905.1"/>
    </source>
</evidence>
<dbReference type="FunFam" id="3.10.20.80:FF:000001">
    <property type="entry name" value="Translation initiation factor IF-3"/>
    <property type="match status" value="1"/>
</dbReference>
<feature type="domain" description="Translation initiation factor 3 N-terminal" evidence="8">
    <location>
        <begin position="1"/>
        <end position="70"/>
    </location>
</feature>
<keyword evidence="2 4" id="KW-0396">Initiation factor</keyword>
<comment type="function">
    <text evidence="4">IF-3 binds to the 30S ribosomal subunit and shifts the equilibrium between 70S ribosomes and their 50S and 30S subunits in favor of the free subunits, thus enhancing the availability of 30S subunits on which protein synthesis initiation begins.</text>
</comment>
<sequence length="164" mass="18870">MNEMIRVKEVRVIDADGQQIGVLPIEEALALAQDRNLDLVEVAPNTKPPVCKVMDFGKYKYKLSKKAQEAKKKQKVILVKEVKLRPKTEEHDYQFKMRHIRRFLSEGNKAKITVIFKGREMAHLHLGEEMLNRIAQEILDDGTIEQSPKQEGRNLTMVVAPKHS</sequence>
<dbReference type="Gene3D" id="3.30.110.10">
    <property type="entry name" value="Translation initiation factor 3 (IF-3), C-terminal domain"/>
    <property type="match status" value="1"/>
</dbReference>